<dbReference type="EMBL" id="KB445817">
    <property type="protein sequence ID" value="EMD31589.1"/>
    <property type="molecule type" value="Genomic_DNA"/>
</dbReference>
<evidence type="ECO:0000313" key="2">
    <source>
        <dbReference type="Proteomes" id="UP000016930"/>
    </source>
</evidence>
<accession>M2P895</accession>
<dbReference type="HOGENOM" id="CLU_2333437_0_0_1"/>
<organism evidence="1 2">
    <name type="scientific">Ceriporiopsis subvermispora (strain B)</name>
    <name type="common">White-rot fungus</name>
    <name type="synonym">Gelatoporia subvermispora</name>
    <dbReference type="NCBI Taxonomy" id="914234"/>
    <lineage>
        <taxon>Eukaryota</taxon>
        <taxon>Fungi</taxon>
        <taxon>Dikarya</taxon>
        <taxon>Basidiomycota</taxon>
        <taxon>Agaricomycotina</taxon>
        <taxon>Agaricomycetes</taxon>
        <taxon>Polyporales</taxon>
        <taxon>Gelatoporiaceae</taxon>
        <taxon>Gelatoporia</taxon>
    </lineage>
</organism>
<proteinExistence type="predicted"/>
<dbReference type="AlphaFoldDB" id="M2P895"/>
<evidence type="ECO:0000313" key="1">
    <source>
        <dbReference type="EMBL" id="EMD31589.1"/>
    </source>
</evidence>
<protein>
    <submittedName>
        <fullName evidence="1">Uncharacterized protein</fullName>
    </submittedName>
</protein>
<keyword evidence="2" id="KW-1185">Reference proteome</keyword>
<sequence length="98" mass="10536">MTPSGYAGASWYHVDQPYKLGHNPVKFIPPLMGCVALTTEATGAAGPDQLLLRVSNRPLLGLRFRFRSEAPECPECAVQGSSAFGRRVSQAQKFVTAG</sequence>
<gene>
    <name evidence="1" type="ORF">CERSUDRAFT_127312</name>
</gene>
<name>M2P895_CERS8</name>
<dbReference type="Proteomes" id="UP000016930">
    <property type="component" value="Unassembled WGS sequence"/>
</dbReference>
<reference evidence="1 2" key="1">
    <citation type="journal article" date="2012" name="Proc. Natl. Acad. Sci. U.S.A.">
        <title>Comparative genomics of Ceriporiopsis subvermispora and Phanerochaete chrysosporium provide insight into selective ligninolysis.</title>
        <authorList>
            <person name="Fernandez-Fueyo E."/>
            <person name="Ruiz-Duenas F.J."/>
            <person name="Ferreira P."/>
            <person name="Floudas D."/>
            <person name="Hibbett D.S."/>
            <person name="Canessa P."/>
            <person name="Larrondo L.F."/>
            <person name="James T.Y."/>
            <person name="Seelenfreund D."/>
            <person name="Lobos S."/>
            <person name="Polanco R."/>
            <person name="Tello M."/>
            <person name="Honda Y."/>
            <person name="Watanabe T."/>
            <person name="Watanabe T."/>
            <person name="Ryu J.S."/>
            <person name="Kubicek C.P."/>
            <person name="Schmoll M."/>
            <person name="Gaskell J."/>
            <person name="Hammel K.E."/>
            <person name="St John F.J."/>
            <person name="Vanden Wymelenberg A."/>
            <person name="Sabat G."/>
            <person name="Splinter BonDurant S."/>
            <person name="Syed K."/>
            <person name="Yadav J.S."/>
            <person name="Doddapaneni H."/>
            <person name="Subramanian V."/>
            <person name="Lavin J.L."/>
            <person name="Oguiza J.A."/>
            <person name="Perez G."/>
            <person name="Pisabarro A.G."/>
            <person name="Ramirez L."/>
            <person name="Santoyo F."/>
            <person name="Master E."/>
            <person name="Coutinho P.M."/>
            <person name="Henrissat B."/>
            <person name="Lombard V."/>
            <person name="Magnuson J.K."/>
            <person name="Kuees U."/>
            <person name="Hori C."/>
            <person name="Igarashi K."/>
            <person name="Samejima M."/>
            <person name="Held B.W."/>
            <person name="Barry K.W."/>
            <person name="LaButti K.M."/>
            <person name="Lapidus A."/>
            <person name="Lindquist E.A."/>
            <person name="Lucas S.M."/>
            <person name="Riley R."/>
            <person name="Salamov A.A."/>
            <person name="Hoffmeister D."/>
            <person name="Schwenk D."/>
            <person name="Hadar Y."/>
            <person name="Yarden O."/>
            <person name="de Vries R.P."/>
            <person name="Wiebenga A."/>
            <person name="Stenlid J."/>
            <person name="Eastwood D."/>
            <person name="Grigoriev I.V."/>
            <person name="Berka R.M."/>
            <person name="Blanchette R.A."/>
            <person name="Kersten P."/>
            <person name="Martinez A.T."/>
            <person name="Vicuna R."/>
            <person name="Cullen D."/>
        </authorList>
    </citation>
    <scope>NUCLEOTIDE SEQUENCE [LARGE SCALE GENOMIC DNA]</scope>
    <source>
        <strain evidence="1 2">B</strain>
    </source>
</reference>